<organism evidence="4 5">
    <name type="scientific">Alteromonas aestuariivivens</name>
    <dbReference type="NCBI Taxonomy" id="1938339"/>
    <lineage>
        <taxon>Bacteria</taxon>
        <taxon>Pseudomonadati</taxon>
        <taxon>Pseudomonadota</taxon>
        <taxon>Gammaproteobacteria</taxon>
        <taxon>Alteromonadales</taxon>
        <taxon>Alteromonadaceae</taxon>
        <taxon>Alteromonas/Salinimonas group</taxon>
        <taxon>Alteromonas</taxon>
    </lineage>
</organism>
<dbReference type="AlphaFoldDB" id="A0A3D8M3C8"/>
<keyword evidence="5" id="KW-1185">Reference proteome</keyword>
<dbReference type="SUPFAM" id="SSF55729">
    <property type="entry name" value="Acyl-CoA N-acyltransferases (Nat)"/>
    <property type="match status" value="1"/>
</dbReference>
<dbReference type="PROSITE" id="PS51186">
    <property type="entry name" value="GNAT"/>
    <property type="match status" value="1"/>
</dbReference>
<accession>A0A3D8M3C8</accession>
<dbReference type="PANTHER" id="PTHR43072:SF23">
    <property type="entry name" value="UPF0039 PROTEIN C11D3.02C"/>
    <property type="match status" value="1"/>
</dbReference>
<sequence length="163" mass="18234">MNIRPARSTDISAICDIYNRGIESGTGTFETQLRTPSQIESWLQEQGAFPLLIAELDDAVAGFARLSEYRTRPCYRGIAEFSVYLDLHAQGKGVGTQLVSQLLESAKICGFHKVIARIFTFNAASRALCKKLGFREVGIYERHGQLAGKWLDVVVVERLLHHH</sequence>
<dbReference type="PANTHER" id="PTHR43072">
    <property type="entry name" value="N-ACETYLTRANSFERASE"/>
    <property type="match status" value="1"/>
</dbReference>
<dbReference type="OrthoDB" id="5459937at2"/>
<dbReference type="Pfam" id="PF00583">
    <property type="entry name" value="Acetyltransf_1"/>
    <property type="match status" value="1"/>
</dbReference>
<evidence type="ECO:0000313" key="5">
    <source>
        <dbReference type="Proteomes" id="UP000256561"/>
    </source>
</evidence>
<dbReference type="GO" id="GO:0016747">
    <property type="term" value="F:acyltransferase activity, transferring groups other than amino-acyl groups"/>
    <property type="evidence" value="ECO:0007669"/>
    <property type="project" value="InterPro"/>
</dbReference>
<evidence type="ECO:0000313" key="4">
    <source>
        <dbReference type="EMBL" id="RDV24100.1"/>
    </source>
</evidence>
<gene>
    <name evidence="4" type="ORF">DXV75_15540</name>
</gene>
<dbReference type="InterPro" id="IPR016181">
    <property type="entry name" value="Acyl_CoA_acyltransferase"/>
</dbReference>
<keyword evidence="2" id="KW-0012">Acyltransferase</keyword>
<dbReference type="EMBL" id="QRHA01000014">
    <property type="protein sequence ID" value="RDV24100.1"/>
    <property type="molecule type" value="Genomic_DNA"/>
</dbReference>
<dbReference type="Gene3D" id="3.40.630.30">
    <property type="match status" value="1"/>
</dbReference>
<evidence type="ECO:0000259" key="3">
    <source>
        <dbReference type="PROSITE" id="PS51186"/>
    </source>
</evidence>
<evidence type="ECO:0000256" key="1">
    <source>
        <dbReference type="ARBA" id="ARBA00022679"/>
    </source>
</evidence>
<dbReference type="RefSeq" id="WP_115594349.1">
    <property type="nucleotide sequence ID" value="NZ_QRHA01000014.1"/>
</dbReference>
<comment type="caution">
    <text evidence="4">The sequence shown here is derived from an EMBL/GenBank/DDBJ whole genome shotgun (WGS) entry which is preliminary data.</text>
</comment>
<feature type="domain" description="N-acetyltransferase" evidence="3">
    <location>
        <begin position="1"/>
        <end position="152"/>
    </location>
</feature>
<dbReference type="Proteomes" id="UP000256561">
    <property type="component" value="Unassembled WGS sequence"/>
</dbReference>
<dbReference type="InterPro" id="IPR000182">
    <property type="entry name" value="GNAT_dom"/>
</dbReference>
<keyword evidence="1 4" id="KW-0808">Transferase</keyword>
<dbReference type="NCBIfam" id="NF040503">
    <property type="entry name" value="resist_ArsN1a"/>
    <property type="match status" value="1"/>
</dbReference>
<dbReference type="CDD" id="cd04301">
    <property type="entry name" value="NAT_SF"/>
    <property type="match status" value="1"/>
</dbReference>
<name>A0A3D8M3C8_9ALTE</name>
<reference evidence="5" key="1">
    <citation type="submission" date="2018-08" db="EMBL/GenBank/DDBJ databases">
        <authorList>
            <person name="Zhang J."/>
            <person name="Du Z.-J."/>
        </authorList>
    </citation>
    <scope>NUCLEOTIDE SEQUENCE [LARGE SCALE GENOMIC DNA]</scope>
    <source>
        <strain evidence="5">KCTC 52655</strain>
    </source>
</reference>
<evidence type="ECO:0000256" key="2">
    <source>
        <dbReference type="ARBA" id="ARBA00023315"/>
    </source>
</evidence>
<protein>
    <submittedName>
        <fullName evidence="4">N-acetyltransferase</fullName>
    </submittedName>
</protein>
<proteinExistence type="predicted"/>